<protein>
    <recommendedName>
        <fullName evidence="6">FYVE-type domain-containing protein</fullName>
    </recommendedName>
</protein>
<dbReference type="Proteomes" id="UP000752696">
    <property type="component" value="Unassembled WGS sequence"/>
</dbReference>
<dbReference type="GO" id="GO:0005765">
    <property type="term" value="C:lysosomal membrane"/>
    <property type="evidence" value="ECO:0007669"/>
    <property type="project" value="TreeGrafter"/>
</dbReference>
<evidence type="ECO:0000313" key="8">
    <source>
        <dbReference type="Proteomes" id="UP000752696"/>
    </source>
</evidence>
<comment type="caution">
    <text evidence="7">The sequence shown here is derived from an EMBL/GenBank/DDBJ whole genome shotgun (WGS) entry which is preliminary data.</text>
</comment>
<keyword evidence="4" id="KW-0862">Zinc</keyword>
<feature type="domain" description="FYVE-type" evidence="6">
    <location>
        <begin position="1833"/>
        <end position="1894"/>
    </location>
</feature>
<dbReference type="PANTHER" id="PTHR46591">
    <property type="entry name" value="ZINC FINGER FYVE DOMAIN-CONTAINING PROTEIN 26"/>
    <property type="match status" value="1"/>
</dbReference>
<evidence type="ECO:0000256" key="2">
    <source>
        <dbReference type="ARBA" id="ARBA00022723"/>
    </source>
</evidence>
<proteinExistence type="predicted"/>
<dbReference type="GO" id="GO:0032266">
    <property type="term" value="F:phosphatidylinositol-3-phosphate binding"/>
    <property type="evidence" value="ECO:0007669"/>
    <property type="project" value="InterPro"/>
</dbReference>
<keyword evidence="2" id="KW-0479">Metal-binding</keyword>
<dbReference type="GO" id="GO:0000281">
    <property type="term" value="P:mitotic cytokinesis"/>
    <property type="evidence" value="ECO:0007669"/>
    <property type="project" value="InterPro"/>
</dbReference>
<evidence type="ECO:0000256" key="1">
    <source>
        <dbReference type="ARBA" id="ARBA00022553"/>
    </source>
</evidence>
<dbReference type="SMART" id="SM00064">
    <property type="entry name" value="FYVE"/>
    <property type="match status" value="1"/>
</dbReference>
<dbReference type="InterPro" id="IPR006869">
    <property type="entry name" value="DUF547"/>
</dbReference>
<organism evidence="7 8">
    <name type="scientific">Heterotrigona itama</name>
    <dbReference type="NCBI Taxonomy" id="395501"/>
    <lineage>
        <taxon>Eukaryota</taxon>
        <taxon>Metazoa</taxon>
        <taxon>Ecdysozoa</taxon>
        <taxon>Arthropoda</taxon>
        <taxon>Hexapoda</taxon>
        <taxon>Insecta</taxon>
        <taxon>Pterygota</taxon>
        <taxon>Neoptera</taxon>
        <taxon>Endopterygota</taxon>
        <taxon>Hymenoptera</taxon>
        <taxon>Apocrita</taxon>
        <taxon>Aculeata</taxon>
        <taxon>Apoidea</taxon>
        <taxon>Anthophila</taxon>
        <taxon>Apidae</taxon>
        <taxon>Heterotrigona</taxon>
    </lineage>
</organism>
<keyword evidence="1" id="KW-0597">Phosphoprotein</keyword>
<evidence type="ECO:0000256" key="5">
    <source>
        <dbReference type="PROSITE-ProRule" id="PRU00091"/>
    </source>
</evidence>
<dbReference type="GO" id="GO:0008270">
    <property type="term" value="F:zinc ion binding"/>
    <property type="evidence" value="ECO:0007669"/>
    <property type="project" value="UniProtKB-KW"/>
</dbReference>
<dbReference type="PANTHER" id="PTHR46591:SF1">
    <property type="entry name" value="ZINC FINGER FYVE DOMAIN-CONTAINING PROTEIN 26"/>
    <property type="match status" value="1"/>
</dbReference>
<dbReference type="Gene3D" id="3.30.40.10">
    <property type="entry name" value="Zinc/RING finger domain, C3HC4 (zinc finger)"/>
    <property type="match status" value="1"/>
</dbReference>
<keyword evidence="8" id="KW-1185">Reference proteome</keyword>
<accession>A0A6V7GW99</accession>
<feature type="non-terminal residue" evidence="7">
    <location>
        <position position="1"/>
    </location>
</feature>
<dbReference type="EMBL" id="CAJDYZ010002542">
    <property type="protein sequence ID" value="CAD1469498.1"/>
    <property type="molecule type" value="Genomic_DNA"/>
</dbReference>
<dbReference type="InterPro" id="IPR028730">
    <property type="entry name" value="ZFYVE26"/>
</dbReference>
<dbReference type="SUPFAM" id="SSF57903">
    <property type="entry name" value="FYVE/PHD zinc finger"/>
    <property type="match status" value="1"/>
</dbReference>
<dbReference type="GO" id="GO:0005813">
    <property type="term" value="C:centrosome"/>
    <property type="evidence" value="ECO:0007669"/>
    <property type="project" value="TreeGrafter"/>
</dbReference>
<evidence type="ECO:0000259" key="6">
    <source>
        <dbReference type="PROSITE" id="PS50178"/>
    </source>
</evidence>
<name>A0A6V7GW99_9HYME</name>
<dbReference type="InterPro" id="IPR011011">
    <property type="entry name" value="Znf_FYVE_PHD"/>
</dbReference>
<dbReference type="GO" id="GO:0000724">
    <property type="term" value="P:double-strand break repair via homologous recombination"/>
    <property type="evidence" value="ECO:0007669"/>
    <property type="project" value="InterPro"/>
</dbReference>
<reference evidence="7" key="1">
    <citation type="submission" date="2020-07" db="EMBL/GenBank/DDBJ databases">
        <authorList>
            <person name="Nazaruddin N."/>
        </authorList>
    </citation>
    <scope>NUCLEOTIDE SEQUENCE</scope>
</reference>
<dbReference type="Pfam" id="PF25569">
    <property type="entry name" value="TPR_ZFYVE26"/>
    <property type="match status" value="1"/>
</dbReference>
<sequence>KMSGEEKTLKLKKCILSKLWYTSLIIYQRNSDKSIFSQYNNDAIDFVESDTLITDLIDSQTENQHRWITYTLLHKLFNNICRETTYRETTKHIEKHVEKQQNYIQMIYALQLYKNVTIHLQQELLMIYKNILQQINSVDFEKIQNKYFILLKQNVYNNPFVTCWILNEFLLTYSETSANIICTLQDFYFLLIKELMEFELSKQKLISDNYFGCILCIMSKMNIVKFNDSTLSEWFFPMILKTKNIQDIEFALYSRTNNQFFKKWCSFLSEFYVHSKFNNLNHILKIRKILFHFSSISAPTLNKNNLIQRINNTKLHWITDILDMCYILMINELYDDVSLILSCTLLKPFWPALLFKVLYEYSQEEMLLNNTEKDFNFICNSVKFLIPKCNFDVLCDPTLNELQNILRKNVKILKYILSVIKDVKTDDLNHIQVGGEIPPKTTNIEQKILTKRIFDLLQHFDTLLVLKMTTNICEQNCEKVRNLLKDICEPENVFIAYYSVLSALKAILLSNNYDTKQSIISKHFSDMDHYIKILFPLNLRMQIIENIFCLLFLRHEDFDHIKNYDTHEQLKLENKMMKQQLGDFICNKYVVRDILFHLVDIMSATEITFREIKSKNEYTEEIEQIQKNIASINAAILDAKWRLELYTTSEFTKNIDIKDENKNYSSKFKTKHLLDGKLISNRPTENIFFYQEGNILDETKTRSNSSSESELVHNTKWRKRSKNVSLTDDKITKDVTHKPLFVNFMLATKESLIIRCLWKNDYAKAQDIIEMYNMKNTQLNGELQFSKALRAFRENVYQQADTFKNENQFPENLQSSTLENIRLVTQESINSSRQTSQFETFLVSQEMNLRILSMEILNDNEILTICALDLAITMSQMYPISQNLCEIAMKYLKLCKTFDNTEYVYFFHKFCQLLYEKKDIVSIEDILCDAKIALCIKECKEKDIFWTDIMINHYEFKESQANKDTINRILKDSNYLSGLKILSKIITVAYASKTYMQNMYSHLQLLHSIIPTEHTIFTISDLLKIPLHYYFGYQIFELKVEPQKLEAIAHDLQINLSYSILTNACPKFLYEEDTSYIITNKENGCIVLNKALNKTDLSYKLEGPNQCVSEILSEILQILHNLNLNQSRLNPDICKTISNYSEIQTVLRKTSRLASLDLSELSMGDETLIFLLNTWNLMFLHTTLIVWRNYPPFNSLQHAISLMSIGYLIGDLGLVTLAALRSKLLNNIMLDNKFFMQVEELNEPAWQDLDIIHDPRVIFVMANEFLGTPRIQVYNTKSLDEDLTNAFYEYLNYYSCEKSNLSTEKQKIMLPKIVEQYQISISQSLKNNSSSNNRTLFSINDYFKSFNEDVIIEYMPLSYSYNVILKYLNYSNTYHHKQINQCKISWKNYSIRSNLLHYLESQCWVVSYLLQRINNENPTILKNSCDNLKRTACLENLLTSKEAKELKLLFDNNQTLAVIFEAISTQKLWSHFEFMLKEDEWDSCLRLVNALPAHITLNSELQCFKDKVLSHIISKQNTAFNTQILEYLYQIKDVYILSQTVLYNVNKWHINICENALLYTVHHVDNYRLPIHCKSQLNEMLHRVLIFHKMLPYCIIKSNETWYDIAYCTETINPLQIIKSLINADKFELCLEWMECQAFSLEIHPSVTQDFLIGLLRNESQNFKQTLKALPLDQSVKLCKTVLKKLESIDSLRFICTYLLQYCKATETIKYRQTLLGIDILSMLSIQERPLYIHLIKEPLLMLEQLLMNCKFESIQRILNKIQKKLDQTNITRSDFDRIIRFYAQKSLDCRVSLQCESIENKSKNIQHSASEIENAEFIMPIVVPTKEQWIPNDKARKCSCCKNVIFSMFNRRHHCRRCGRVICATCSQHRMQVSGYPPSVLVRVCNDCKQQTTLQMHTFQGTQSTSSSEIFDCWRLTRDQKHNETIREEFSFEYAPNISLCLAILNLHSEHQTYISFLLDCCDEMKRLLQPVSGGKANPEVDHMVIIKMIRSLLVAAKVKCAKLGLNTGLVHCDRFLSQVDLIASLVQFDCLHLIPSDNLHDRTLRKLRDLLIEKEQWTLALDVSTKAGLDTQGVWASWGKACLKMGYFDQAREKFFHCLDKIQSENFDDWVILSYPKESEIPSKSGTQKLINENDKNKEIKMDKLNSKKTEFSKYRPLKDPPLLIDILQILDNLSIYKQYVQIPHQYKFSVSQEMLNFESFKISSQRQLSDLNAKVTFLLDAQKHLESELQIETLNHKKKRRGSVHSNQGILTMEMEPSEIDKHINTISRQMEITKFLTNCEKEGRAPIQFLILFPKKDFNSSSNLEIPTLFGDQQQKINLAVLAILCGQNIEEGFGIAFRIMQDYNLPQQKVYSLTGHILAVKNNISAIEQLIKCCHTSGIANSYIISDHVLTHCVKLLLTHLHDETNSLLKNDIYNLIKLITNIDLKINAYIECKQLKAAYLLAVKYSRAQDIKKILKESDRLGQNAIKAICMKWLQQEPKL</sequence>
<dbReference type="Pfam" id="PF01363">
    <property type="entry name" value="FYVE"/>
    <property type="match status" value="1"/>
</dbReference>
<gene>
    <name evidence="7" type="ORF">MHI_LOCUS129690</name>
</gene>
<evidence type="ECO:0000313" key="7">
    <source>
        <dbReference type="EMBL" id="CAD1469498.1"/>
    </source>
</evidence>
<dbReference type="Pfam" id="PF04784">
    <property type="entry name" value="DUF547"/>
    <property type="match status" value="1"/>
</dbReference>
<keyword evidence="3 5" id="KW-0863">Zinc-finger</keyword>
<dbReference type="InterPro" id="IPR000306">
    <property type="entry name" value="Znf_FYVE"/>
</dbReference>
<dbReference type="OrthoDB" id="1936617at2759"/>
<dbReference type="PROSITE" id="PS50178">
    <property type="entry name" value="ZF_FYVE"/>
    <property type="match status" value="1"/>
</dbReference>
<dbReference type="InterPro" id="IPR057946">
    <property type="entry name" value="TPR_ZFYVE26"/>
</dbReference>
<dbReference type="GO" id="GO:0030496">
    <property type="term" value="C:midbody"/>
    <property type="evidence" value="ECO:0007669"/>
    <property type="project" value="TreeGrafter"/>
</dbReference>
<dbReference type="GO" id="GO:0032465">
    <property type="term" value="P:regulation of cytokinesis"/>
    <property type="evidence" value="ECO:0007669"/>
    <property type="project" value="TreeGrafter"/>
</dbReference>
<dbReference type="InterPro" id="IPR013083">
    <property type="entry name" value="Znf_RING/FYVE/PHD"/>
</dbReference>
<evidence type="ECO:0000256" key="4">
    <source>
        <dbReference type="ARBA" id="ARBA00022833"/>
    </source>
</evidence>
<evidence type="ECO:0000256" key="3">
    <source>
        <dbReference type="ARBA" id="ARBA00022771"/>
    </source>
</evidence>
<dbReference type="InterPro" id="IPR017455">
    <property type="entry name" value="Znf_FYVE-rel"/>
</dbReference>